<gene>
    <name evidence="2" type="ORF">Slin15195_G052600</name>
</gene>
<accession>A0A9Q9AWH0</accession>
<reference evidence="2" key="1">
    <citation type="submission" date="2022-06" db="EMBL/GenBank/DDBJ databases">
        <title>Complete genome sequences of two strains of the flax pathogen Septoria linicola.</title>
        <authorList>
            <person name="Lapalu N."/>
            <person name="Simon A."/>
            <person name="Demenou B."/>
            <person name="Paumier D."/>
            <person name="Guillot M.-P."/>
            <person name="Gout L."/>
            <person name="Valade R."/>
        </authorList>
    </citation>
    <scope>NUCLEOTIDE SEQUENCE</scope>
    <source>
        <strain evidence="2">SE15195</strain>
    </source>
</reference>
<sequence>MSANGATETAPPLRSSKRKRDQVSYLDDDYFDELDLPEPQPEEDEDEVSNAEEDEAYGRKRSKKVAKTAKKKAKKTPKAKKVKPFRFLDLSAELRNEIYERALTEPDGLTLISKSTDNRRQIQRGSITVTRSDHYYGQAYRRGWWRRRHGKESVESNRERSLSPNLLATNRQIRAEASSYLYKQEIIMADMHALQGFVANIGSYNRGLVNNITIRGWTEGPHNYAAFSMLQFCENLESLYFDCTLGWYRRPKVLARQIYRDAHIFLENMSRLKGGDEDAVEIIQFGAWHFNNKRVASTRYPDRSGFDTVGGGEPEFDQDQRDVFDKELLKMLVKATKR</sequence>
<feature type="compositionally biased region" description="Basic residues" evidence="1">
    <location>
        <begin position="59"/>
        <end position="78"/>
    </location>
</feature>
<dbReference type="Proteomes" id="UP001056384">
    <property type="component" value="Chromosome 4"/>
</dbReference>
<dbReference type="AlphaFoldDB" id="A0A9Q9AWH0"/>
<dbReference type="InterPro" id="IPR038883">
    <property type="entry name" value="AN11006-like"/>
</dbReference>
<organism evidence="2 3">
    <name type="scientific">Septoria linicola</name>
    <dbReference type="NCBI Taxonomy" id="215465"/>
    <lineage>
        <taxon>Eukaryota</taxon>
        <taxon>Fungi</taxon>
        <taxon>Dikarya</taxon>
        <taxon>Ascomycota</taxon>
        <taxon>Pezizomycotina</taxon>
        <taxon>Dothideomycetes</taxon>
        <taxon>Dothideomycetidae</taxon>
        <taxon>Mycosphaerellales</taxon>
        <taxon>Mycosphaerellaceae</taxon>
        <taxon>Septoria</taxon>
    </lineage>
</organism>
<feature type="compositionally biased region" description="Acidic residues" evidence="1">
    <location>
        <begin position="26"/>
        <end position="55"/>
    </location>
</feature>
<keyword evidence="3" id="KW-1185">Reference proteome</keyword>
<dbReference type="EMBL" id="CP099421">
    <property type="protein sequence ID" value="USW51941.1"/>
    <property type="molecule type" value="Genomic_DNA"/>
</dbReference>
<dbReference type="PANTHER" id="PTHR42085:SF8">
    <property type="entry name" value="F-BOX DOMAIN-CONTAINING PROTEIN"/>
    <property type="match status" value="1"/>
</dbReference>
<feature type="region of interest" description="Disordered" evidence="1">
    <location>
        <begin position="1"/>
        <end position="78"/>
    </location>
</feature>
<evidence type="ECO:0000313" key="3">
    <source>
        <dbReference type="Proteomes" id="UP001056384"/>
    </source>
</evidence>
<evidence type="ECO:0000256" key="1">
    <source>
        <dbReference type="SAM" id="MobiDB-lite"/>
    </source>
</evidence>
<proteinExistence type="predicted"/>
<evidence type="ECO:0000313" key="2">
    <source>
        <dbReference type="EMBL" id="USW51941.1"/>
    </source>
</evidence>
<name>A0A9Q9AWH0_9PEZI</name>
<protein>
    <submittedName>
        <fullName evidence="2">Uncharacterized protein</fullName>
    </submittedName>
</protein>
<dbReference type="PANTHER" id="PTHR42085">
    <property type="entry name" value="F-BOX DOMAIN-CONTAINING PROTEIN"/>
    <property type="match status" value="1"/>
</dbReference>
<dbReference type="OrthoDB" id="5397846at2759"/>